<organism evidence="3 4">
    <name type="scientific">Sutterella parvirubra YIT 11816</name>
    <dbReference type="NCBI Taxonomy" id="762967"/>
    <lineage>
        <taxon>Bacteria</taxon>
        <taxon>Pseudomonadati</taxon>
        <taxon>Pseudomonadota</taxon>
        <taxon>Betaproteobacteria</taxon>
        <taxon>Burkholderiales</taxon>
        <taxon>Sutterellaceae</taxon>
        <taxon>Sutterella</taxon>
    </lineage>
</organism>
<keyword evidence="4" id="KW-1185">Reference proteome</keyword>
<keyword evidence="1 3" id="KW-0808">Transferase</keyword>
<dbReference type="PANTHER" id="PTHR43861">
    <property type="entry name" value="TRANS-ACONITATE 2-METHYLTRANSFERASE-RELATED"/>
    <property type="match status" value="1"/>
</dbReference>
<dbReference type="Proteomes" id="UP000004956">
    <property type="component" value="Unassembled WGS sequence"/>
</dbReference>
<name>H3KBL7_9BURK</name>
<dbReference type="InterPro" id="IPR041698">
    <property type="entry name" value="Methyltransf_25"/>
</dbReference>
<dbReference type="Pfam" id="PF13649">
    <property type="entry name" value="Methyltransf_25"/>
    <property type="match status" value="1"/>
</dbReference>
<keyword evidence="3" id="KW-0489">Methyltransferase</keyword>
<dbReference type="CDD" id="cd02440">
    <property type="entry name" value="AdoMet_MTases"/>
    <property type="match status" value="1"/>
</dbReference>
<dbReference type="Gene3D" id="3.40.50.150">
    <property type="entry name" value="Vaccinia Virus protein VP39"/>
    <property type="match status" value="1"/>
</dbReference>
<proteinExistence type="predicted"/>
<evidence type="ECO:0000256" key="1">
    <source>
        <dbReference type="ARBA" id="ARBA00022679"/>
    </source>
</evidence>
<gene>
    <name evidence="3" type="ORF">HMPREF9440_00113</name>
</gene>
<comment type="caution">
    <text evidence="3">The sequence shown here is derived from an EMBL/GenBank/DDBJ whole genome shotgun (WGS) entry which is preliminary data.</text>
</comment>
<reference evidence="3 4" key="1">
    <citation type="submission" date="2011-11" db="EMBL/GenBank/DDBJ databases">
        <authorList>
            <person name="Weinstock G."/>
            <person name="Sodergren E."/>
            <person name="Clifton S."/>
            <person name="Fulton L."/>
            <person name="Fulton B."/>
            <person name="Courtney L."/>
            <person name="Fronick C."/>
            <person name="Harrison M."/>
            <person name="Strong C."/>
            <person name="Farmer C."/>
            <person name="Delahaunty K."/>
            <person name="Markovic C."/>
            <person name="Hall O."/>
            <person name="Minx P."/>
            <person name="Tomlinson C."/>
            <person name="Mitreva M."/>
            <person name="Hou S."/>
            <person name="Chen J."/>
            <person name="Wollam A."/>
            <person name="Pepin K.H."/>
            <person name="Johnson M."/>
            <person name="Bhonagiri V."/>
            <person name="Zhang X."/>
            <person name="Suruliraj S."/>
            <person name="Warren W."/>
            <person name="Chinwalla A."/>
            <person name="Mardis E.R."/>
            <person name="Wilson R.K."/>
        </authorList>
    </citation>
    <scope>NUCLEOTIDE SEQUENCE [LARGE SCALE GENOMIC DNA]</scope>
    <source>
        <strain evidence="3 4">YIT 11816</strain>
    </source>
</reference>
<sequence>MTTPTNYYADLCTEMYEILHPTAPQDELAFYLSYAREGDRMLEPLCGSGRFLVPFLERGFNAAGMDSSAEMLVKLRVKAPEAEVECADLLTWTPKRTYDYVFITSGSMSLFTDPEACRRILEKTKAALAPEGVFVFEVDTVATSLPDDADWRTSVEVKTPEGFDLVLKSKNRWEGDTRIQYSPSIYELRREGEILKREPMDFQIRLYAPGEMEALLHEVGFGTVRTYGSYAKTPATGIEEMFLFECRV</sequence>
<dbReference type="GO" id="GO:0008168">
    <property type="term" value="F:methyltransferase activity"/>
    <property type="evidence" value="ECO:0007669"/>
    <property type="project" value="UniProtKB-KW"/>
</dbReference>
<dbReference type="STRING" id="762967.HMPREF9440_00113"/>
<dbReference type="InterPro" id="IPR029063">
    <property type="entry name" value="SAM-dependent_MTases_sf"/>
</dbReference>
<dbReference type="AlphaFoldDB" id="H3KBL7"/>
<dbReference type="GO" id="GO:0032259">
    <property type="term" value="P:methylation"/>
    <property type="evidence" value="ECO:0007669"/>
    <property type="project" value="UniProtKB-KW"/>
</dbReference>
<accession>H3KBL7</accession>
<protein>
    <submittedName>
        <fullName evidence="3">Methyltransferase domain protein</fullName>
    </submittedName>
</protein>
<dbReference type="HOGENOM" id="CLU_069129_7_2_4"/>
<feature type="domain" description="Methyltransferase" evidence="2">
    <location>
        <begin position="45"/>
        <end position="132"/>
    </location>
</feature>
<evidence type="ECO:0000313" key="3">
    <source>
        <dbReference type="EMBL" id="EHY32503.1"/>
    </source>
</evidence>
<dbReference type="RefSeq" id="WP_008540456.1">
    <property type="nucleotide sequence ID" value="NZ_JH604847.1"/>
</dbReference>
<dbReference type="Gene3D" id="2.20.25.110">
    <property type="entry name" value="S-adenosyl-L-methionine-dependent methyltransferases"/>
    <property type="match status" value="1"/>
</dbReference>
<dbReference type="SUPFAM" id="SSF53335">
    <property type="entry name" value="S-adenosyl-L-methionine-dependent methyltransferases"/>
    <property type="match status" value="1"/>
</dbReference>
<evidence type="ECO:0000313" key="4">
    <source>
        <dbReference type="Proteomes" id="UP000004956"/>
    </source>
</evidence>
<dbReference type="PATRIC" id="fig|762967.3.peg.100"/>
<dbReference type="EMBL" id="AFBQ01000013">
    <property type="protein sequence ID" value="EHY32503.1"/>
    <property type="molecule type" value="Genomic_DNA"/>
</dbReference>
<evidence type="ECO:0000259" key="2">
    <source>
        <dbReference type="Pfam" id="PF13649"/>
    </source>
</evidence>